<dbReference type="Proteomes" id="UP001209540">
    <property type="component" value="Unassembled WGS sequence"/>
</dbReference>
<dbReference type="PANTHER" id="PTHR33112:SF16">
    <property type="entry name" value="HETEROKARYON INCOMPATIBILITY DOMAIN-CONTAINING PROTEIN"/>
    <property type="match status" value="1"/>
</dbReference>
<dbReference type="AlphaFoldDB" id="A0AAD5JX93"/>
<keyword evidence="3" id="KW-1185">Reference proteome</keyword>
<accession>A0AAD5JX93</accession>
<dbReference type="Pfam" id="PF06985">
    <property type="entry name" value="HET"/>
    <property type="match status" value="1"/>
</dbReference>
<proteinExistence type="predicted"/>
<evidence type="ECO:0000313" key="2">
    <source>
        <dbReference type="EMBL" id="KAI9243921.1"/>
    </source>
</evidence>
<dbReference type="EMBL" id="JAIXMP010000065">
    <property type="protein sequence ID" value="KAI9243921.1"/>
    <property type="molecule type" value="Genomic_DNA"/>
</dbReference>
<feature type="domain" description="Heterokaryon incompatibility" evidence="1">
    <location>
        <begin position="157"/>
        <end position="276"/>
    </location>
</feature>
<sequence length="641" mass="73467">MYVTYENLQYCIRSHRNAEQHPHIPFISSSTPMDNRPSIECNGLDAFTLNFTSTAATDFRPTRLLRTSDLAIVPGSEAKKGYCALSYPWEWSGEIEIIKDPYTGDVLSRTRTDHGQHAYIERASPPFNFFGDVEEEESDDYDDDEDPFNFAVFRQAKKRIKRQQMGIDLPKTRRITFEEMIQQLCCMFEIDYIWYDQLCILQSDQQDKQNEIRQMHQIYGNAQFTLVMIPEMRLVKKECPKNEIFGDRTPMQIGIQKCIKQIALSKWAQRTWTFEEAVLSKQLLFVGRNVHVWSDTLISTTHPWQALPRVRHTASANKYRGKDDDDTTTMLMSDVRDESYIRFVQNLCTITSDTISASSALFHIHRGESTEDHDKIFALANIFPRLMDGMNDFSYNQPLLPLMYQFYNNLIQHDLSVLCFGKAATTMDIHDTKGKFFKNVIGVATWTGVGGSHMLQSPTHPMAPTTSFGRYFVTEEGYLSMYSKSITASVEVVDRCPHISVTHNFIIKSIGAAATSSKATMDRGSYLQVISYGLTPTHWLTHWDYSVSTVILDDDDDLEASSTDTSTTTVWFSLVDIGIDEHKRCTILVDVEFDIGMDGFKAYPVITNHGRYRTAIGMCIARNLHLLYKPEDLDLDEIIIR</sequence>
<organism evidence="2 3">
    <name type="scientific">Phascolomyces articulosus</name>
    <dbReference type="NCBI Taxonomy" id="60185"/>
    <lineage>
        <taxon>Eukaryota</taxon>
        <taxon>Fungi</taxon>
        <taxon>Fungi incertae sedis</taxon>
        <taxon>Mucoromycota</taxon>
        <taxon>Mucoromycotina</taxon>
        <taxon>Mucoromycetes</taxon>
        <taxon>Mucorales</taxon>
        <taxon>Lichtheimiaceae</taxon>
        <taxon>Phascolomyces</taxon>
    </lineage>
</organism>
<reference evidence="2" key="2">
    <citation type="submission" date="2023-02" db="EMBL/GenBank/DDBJ databases">
        <authorList>
            <consortium name="DOE Joint Genome Institute"/>
            <person name="Mondo S.J."/>
            <person name="Chang Y."/>
            <person name="Wang Y."/>
            <person name="Ahrendt S."/>
            <person name="Andreopoulos W."/>
            <person name="Barry K."/>
            <person name="Beard J."/>
            <person name="Benny G.L."/>
            <person name="Blankenship S."/>
            <person name="Bonito G."/>
            <person name="Cuomo C."/>
            <person name="Desiro A."/>
            <person name="Gervers K.A."/>
            <person name="Hundley H."/>
            <person name="Kuo A."/>
            <person name="LaButti K."/>
            <person name="Lang B.F."/>
            <person name="Lipzen A."/>
            <person name="O'Donnell K."/>
            <person name="Pangilinan J."/>
            <person name="Reynolds N."/>
            <person name="Sandor L."/>
            <person name="Smith M.W."/>
            <person name="Tsang A."/>
            <person name="Grigoriev I.V."/>
            <person name="Stajich J.E."/>
            <person name="Spatafora J.W."/>
        </authorList>
    </citation>
    <scope>NUCLEOTIDE SEQUENCE</scope>
    <source>
        <strain evidence="2">RSA 2281</strain>
    </source>
</reference>
<dbReference type="PANTHER" id="PTHR33112">
    <property type="entry name" value="DOMAIN PROTEIN, PUTATIVE-RELATED"/>
    <property type="match status" value="1"/>
</dbReference>
<name>A0AAD5JX93_9FUNG</name>
<evidence type="ECO:0000313" key="3">
    <source>
        <dbReference type="Proteomes" id="UP001209540"/>
    </source>
</evidence>
<dbReference type="InterPro" id="IPR010730">
    <property type="entry name" value="HET"/>
</dbReference>
<comment type="caution">
    <text evidence="2">The sequence shown here is derived from an EMBL/GenBank/DDBJ whole genome shotgun (WGS) entry which is preliminary data.</text>
</comment>
<evidence type="ECO:0000259" key="1">
    <source>
        <dbReference type="Pfam" id="PF06985"/>
    </source>
</evidence>
<reference evidence="2" key="1">
    <citation type="journal article" date="2022" name="IScience">
        <title>Evolution of zygomycete secretomes and the origins of terrestrial fungal ecologies.</title>
        <authorList>
            <person name="Chang Y."/>
            <person name="Wang Y."/>
            <person name="Mondo S."/>
            <person name="Ahrendt S."/>
            <person name="Andreopoulos W."/>
            <person name="Barry K."/>
            <person name="Beard J."/>
            <person name="Benny G.L."/>
            <person name="Blankenship S."/>
            <person name="Bonito G."/>
            <person name="Cuomo C."/>
            <person name="Desiro A."/>
            <person name="Gervers K.A."/>
            <person name="Hundley H."/>
            <person name="Kuo A."/>
            <person name="LaButti K."/>
            <person name="Lang B.F."/>
            <person name="Lipzen A."/>
            <person name="O'Donnell K."/>
            <person name="Pangilinan J."/>
            <person name="Reynolds N."/>
            <person name="Sandor L."/>
            <person name="Smith M.E."/>
            <person name="Tsang A."/>
            <person name="Grigoriev I.V."/>
            <person name="Stajich J.E."/>
            <person name="Spatafora J.W."/>
        </authorList>
    </citation>
    <scope>NUCLEOTIDE SEQUENCE</scope>
    <source>
        <strain evidence="2">RSA 2281</strain>
    </source>
</reference>
<protein>
    <recommendedName>
        <fullName evidence="1">Heterokaryon incompatibility domain-containing protein</fullName>
    </recommendedName>
</protein>
<gene>
    <name evidence="2" type="ORF">BDA99DRAFT_577339</name>
</gene>